<proteinExistence type="inferred from homology"/>
<comment type="similarity">
    <text evidence="1">Belongs to the universal stress protein A family.</text>
</comment>
<reference evidence="3 4" key="1">
    <citation type="submission" date="2018-07" db="EMBL/GenBank/DDBJ databases">
        <title>Genomic Encyclopedia of Type Strains, Phase IV (KMG-IV): sequencing the most valuable type-strain genomes for metagenomic binning, comparative biology and taxonomic classification.</title>
        <authorList>
            <person name="Goeker M."/>
        </authorList>
    </citation>
    <scope>NUCLEOTIDE SEQUENCE [LARGE SCALE GENOMIC DNA]</scope>
    <source>
        <strain evidence="3 4">DSM 14364</strain>
    </source>
</reference>
<dbReference type="PANTHER" id="PTHR46268">
    <property type="entry name" value="STRESS RESPONSE PROTEIN NHAX"/>
    <property type="match status" value="1"/>
</dbReference>
<keyword evidence="4" id="KW-1185">Reference proteome</keyword>
<dbReference type="SUPFAM" id="SSF52402">
    <property type="entry name" value="Adenine nucleotide alpha hydrolases-like"/>
    <property type="match status" value="2"/>
</dbReference>
<dbReference type="Proteomes" id="UP000254925">
    <property type="component" value="Unassembled WGS sequence"/>
</dbReference>
<evidence type="ECO:0000313" key="4">
    <source>
        <dbReference type="Proteomes" id="UP000254925"/>
    </source>
</evidence>
<dbReference type="InterPro" id="IPR006016">
    <property type="entry name" value="UspA"/>
</dbReference>
<evidence type="ECO:0000313" key="3">
    <source>
        <dbReference type="EMBL" id="RDI61765.1"/>
    </source>
</evidence>
<comment type="caution">
    <text evidence="3">The sequence shown here is derived from an EMBL/GenBank/DDBJ whole genome shotgun (WGS) entry which is preliminary data.</text>
</comment>
<name>A0A370HTV1_9HYPH</name>
<evidence type="ECO:0000259" key="2">
    <source>
        <dbReference type="Pfam" id="PF00582"/>
    </source>
</evidence>
<gene>
    <name evidence="3" type="ORF">DES45_10120</name>
</gene>
<organism evidence="3 4">
    <name type="scientific">Microvirga subterranea</name>
    <dbReference type="NCBI Taxonomy" id="186651"/>
    <lineage>
        <taxon>Bacteria</taxon>
        <taxon>Pseudomonadati</taxon>
        <taxon>Pseudomonadota</taxon>
        <taxon>Alphaproteobacteria</taxon>
        <taxon>Hyphomicrobiales</taxon>
        <taxon>Methylobacteriaceae</taxon>
        <taxon>Microvirga</taxon>
    </lineage>
</organism>
<dbReference type="Gene3D" id="3.40.50.12370">
    <property type="match status" value="1"/>
</dbReference>
<dbReference type="OrthoDB" id="9804721at2"/>
<dbReference type="CDD" id="cd00293">
    <property type="entry name" value="USP-like"/>
    <property type="match status" value="1"/>
</dbReference>
<dbReference type="PANTHER" id="PTHR46268:SF15">
    <property type="entry name" value="UNIVERSAL STRESS PROTEIN HP_0031"/>
    <property type="match status" value="1"/>
</dbReference>
<evidence type="ECO:0000256" key="1">
    <source>
        <dbReference type="ARBA" id="ARBA00008791"/>
    </source>
</evidence>
<sequence>MVQDIKSILVGISGGEEKPSSALRYGLSLAQQASAHASIYAPTPEMLVTHAFVSNVAAGLVAAENRRLHEASLMALEQAQQGARASGVPCSVEVLQKPYSDLAAALAARSRVHDVTVLDAERDFLSLGRGILEEVLFNGGRPLLIVPQGTDVFRVERVLVAWDGSAKASRAVHDALPFLKAAQQVEIASVVGEKDLSSSLPGAELAPHLSRHGVDCTLKELPLQRGDAGETLRSQLGIFRADLLVMGSFVHSRWRQLVLGGVTQTMLKGCPVPLLLSY</sequence>
<dbReference type="AlphaFoldDB" id="A0A370HTV1"/>
<feature type="domain" description="UspA" evidence="2">
    <location>
        <begin position="156"/>
        <end position="276"/>
    </location>
</feature>
<dbReference type="PRINTS" id="PR01438">
    <property type="entry name" value="UNVRSLSTRESS"/>
</dbReference>
<dbReference type="RefSeq" id="WP_114768774.1">
    <property type="nucleotide sequence ID" value="NZ_QQBB01000001.1"/>
</dbReference>
<dbReference type="Pfam" id="PF00582">
    <property type="entry name" value="Usp"/>
    <property type="match status" value="1"/>
</dbReference>
<accession>A0A370HTV1</accession>
<dbReference type="EMBL" id="QQBB01000001">
    <property type="protein sequence ID" value="RDI61765.1"/>
    <property type="molecule type" value="Genomic_DNA"/>
</dbReference>
<dbReference type="InterPro" id="IPR006015">
    <property type="entry name" value="Universal_stress_UspA"/>
</dbReference>
<protein>
    <submittedName>
        <fullName evidence="3">Nucleotide-binding universal stress UspA family protein</fullName>
    </submittedName>
</protein>